<reference evidence="1 2" key="1">
    <citation type="submission" date="2014-04" db="EMBL/GenBank/DDBJ databases">
        <authorList>
            <consortium name="DOE Joint Genome Institute"/>
            <person name="Kuo A."/>
            <person name="Gay G."/>
            <person name="Dore J."/>
            <person name="Kohler A."/>
            <person name="Nagy L.G."/>
            <person name="Floudas D."/>
            <person name="Copeland A."/>
            <person name="Barry K.W."/>
            <person name="Cichocki N."/>
            <person name="Veneault-Fourrey C."/>
            <person name="LaButti K."/>
            <person name="Lindquist E.A."/>
            <person name="Lipzen A."/>
            <person name="Lundell T."/>
            <person name="Morin E."/>
            <person name="Murat C."/>
            <person name="Sun H."/>
            <person name="Tunlid A."/>
            <person name="Henrissat B."/>
            <person name="Grigoriev I.V."/>
            <person name="Hibbett D.S."/>
            <person name="Martin F."/>
            <person name="Nordberg H.P."/>
            <person name="Cantor M.N."/>
            <person name="Hua S.X."/>
        </authorList>
    </citation>
    <scope>NUCLEOTIDE SEQUENCE [LARGE SCALE GENOMIC DNA]</scope>
    <source>
        <strain evidence="2">h7</strain>
    </source>
</reference>
<evidence type="ECO:0000313" key="2">
    <source>
        <dbReference type="Proteomes" id="UP000053424"/>
    </source>
</evidence>
<dbReference type="Gene3D" id="3.90.550.10">
    <property type="entry name" value="Spore Coat Polysaccharide Biosynthesis Protein SpsA, Chain A"/>
    <property type="match status" value="1"/>
</dbReference>
<proteinExistence type="predicted"/>
<organism evidence="1 2">
    <name type="scientific">Hebeloma cylindrosporum</name>
    <dbReference type="NCBI Taxonomy" id="76867"/>
    <lineage>
        <taxon>Eukaryota</taxon>
        <taxon>Fungi</taxon>
        <taxon>Dikarya</taxon>
        <taxon>Basidiomycota</taxon>
        <taxon>Agaricomycotina</taxon>
        <taxon>Agaricomycetes</taxon>
        <taxon>Agaricomycetidae</taxon>
        <taxon>Agaricales</taxon>
        <taxon>Agaricineae</taxon>
        <taxon>Hymenogastraceae</taxon>
        <taxon>Hebeloma</taxon>
    </lineage>
</organism>
<dbReference type="AlphaFoldDB" id="A0A0C3C802"/>
<evidence type="ECO:0000313" key="1">
    <source>
        <dbReference type="EMBL" id="KIM44975.1"/>
    </source>
</evidence>
<dbReference type="HOGENOM" id="CLU_004238_1_0_1"/>
<dbReference type="OrthoDB" id="2020070at2759"/>
<dbReference type="PANTHER" id="PTHR33604">
    <property type="entry name" value="OSJNBA0004B13.7 PROTEIN"/>
    <property type="match status" value="1"/>
</dbReference>
<name>A0A0C3C802_HEBCY</name>
<dbReference type="EMBL" id="KN831773">
    <property type="protein sequence ID" value="KIM44975.1"/>
    <property type="molecule type" value="Genomic_DNA"/>
</dbReference>
<accession>A0A0C3C802</accession>
<keyword evidence="2" id="KW-1185">Reference proteome</keyword>
<dbReference type="Proteomes" id="UP000053424">
    <property type="component" value="Unassembled WGS sequence"/>
</dbReference>
<gene>
    <name evidence="1" type="ORF">M413DRAFT_25366</name>
</gene>
<dbReference type="InterPro" id="IPR029044">
    <property type="entry name" value="Nucleotide-diphossugar_trans"/>
</dbReference>
<dbReference type="SUPFAM" id="SSF53448">
    <property type="entry name" value="Nucleotide-diphospho-sugar transferases"/>
    <property type="match status" value="1"/>
</dbReference>
<reference evidence="2" key="2">
    <citation type="submission" date="2015-01" db="EMBL/GenBank/DDBJ databases">
        <title>Evolutionary Origins and Diversification of the Mycorrhizal Mutualists.</title>
        <authorList>
            <consortium name="DOE Joint Genome Institute"/>
            <consortium name="Mycorrhizal Genomics Consortium"/>
            <person name="Kohler A."/>
            <person name="Kuo A."/>
            <person name="Nagy L.G."/>
            <person name="Floudas D."/>
            <person name="Copeland A."/>
            <person name="Barry K.W."/>
            <person name="Cichocki N."/>
            <person name="Veneault-Fourrey C."/>
            <person name="LaButti K."/>
            <person name="Lindquist E.A."/>
            <person name="Lipzen A."/>
            <person name="Lundell T."/>
            <person name="Morin E."/>
            <person name="Murat C."/>
            <person name="Riley R."/>
            <person name="Ohm R."/>
            <person name="Sun H."/>
            <person name="Tunlid A."/>
            <person name="Henrissat B."/>
            <person name="Grigoriev I.V."/>
            <person name="Hibbett D.S."/>
            <person name="Martin F."/>
        </authorList>
    </citation>
    <scope>NUCLEOTIDE SEQUENCE [LARGE SCALE GENOMIC DNA]</scope>
    <source>
        <strain evidence="2">h7</strain>
    </source>
</reference>
<dbReference type="PANTHER" id="PTHR33604:SF3">
    <property type="entry name" value="OSJNBA0004B13.7 PROTEIN"/>
    <property type="match status" value="1"/>
</dbReference>
<evidence type="ECO:0008006" key="3">
    <source>
        <dbReference type="Google" id="ProtNLM"/>
    </source>
</evidence>
<sequence length="822" mass="92886">MQRNHMNPEFLLLSVLTSTCLFVISVLIYASGEFGPPALLHPSPSQYSNFSVTLENYSLLHDKDIQADLDVLSSSFHLDESLSTIPPQSMTAILPITPSSLLEAPYLLAPFLEYQEHIREVVIVCPADIASDVRRILQQIFSSLEFANHPDVTLQPWERHSGVISYILKAAATVSTDWVLVMDEKAFTGLPRSAQSVLLHPFNRTIPFGFSGEPLSRNLPDMHWGRGKPARYIRPPFVLQSSLAISLEDHILDRDSWVDIGGRIAELRIDGLGGLLFSADTEPSTGLLMGHGQATPLEIGGENLATATDTGMDIEALPARILPAKIAEPNPASFVFFLPTRADLRRLVPMICKMQVEKTHIRILVYQDVSDRPGHLDWKSEILETYQCTLAYDVLSGRDPLCFGARGRTVLSKWLRLSRAPVNVIFTLSEIDHLVSFLVSKKKFRGASMIQIPRSDLENTEWMASLSLEEWKNWHQPRVDITIITNNRPQSLTRLLKSLSNALYFGDELNLRITIEQDCDAETLRLSQNLNWTFGHVFLHHRVVHGGLLPAVVESWYPQNNNSYGLLLEDDTEVSPLFYAWIKMTLLRYRYGKESNKTPRIFGISLYQQKNLELPPEGRRPFNPRTLFSEAGLSFPATPYLSQVPCSWGAVYFPEHWREFHDYLGVRLGETALNLKTQVVPDVRSNKWSKSWKKFFIELVYLRGYVMLYPNYEDFVSLSTNHLEVGSHVKQRSREKQELFLLPLMKLDEPLGSSSLLDLPDHTLPSLEMLPVLNLTGSITSVGALIAQGNARRNELLHCGFPSELFSIRSLMCTNSAPNRTV</sequence>
<dbReference type="STRING" id="686832.A0A0C3C802"/>
<protein>
    <recommendedName>
        <fullName evidence="3">Glycosyltransferase family 2 protein</fullName>
    </recommendedName>
</protein>